<evidence type="ECO:0000256" key="1">
    <source>
        <dbReference type="SAM" id="MobiDB-lite"/>
    </source>
</evidence>
<feature type="region of interest" description="Disordered" evidence="1">
    <location>
        <begin position="258"/>
        <end position="285"/>
    </location>
</feature>
<dbReference type="Proteomes" id="UP001267878">
    <property type="component" value="Unassembled WGS sequence"/>
</dbReference>
<dbReference type="EMBL" id="JAVDVW010000001">
    <property type="protein sequence ID" value="MDR7098601.1"/>
    <property type="molecule type" value="Genomic_DNA"/>
</dbReference>
<proteinExistence type="predicted"/>
<evidence type="ECO:0000313" key="2">
    <source>
        <dbReference type="EMBL" id="MDR7098601.1"/>
    </source>
</evidence>
<feature type="region of interest" description="Disordered" evidence="1">
    <location>
        <begin position="205"/>
        <end position="243"/>
    </location>
</feature>
<feature type="compositionally biased region" description="Basic and acidic residues" evidence="1">
    <location>
        <begin position="209"/>
        <end position="231"/>
    </location>
</feature>
<gene>
    <name evidence="2" type="ORF">J2X04_000948</name>
</gene>
<accession>A0ABU1VM96</accession>
<dbReference type="RefSeq" id="WP_430537931.1">
    <property type="nucleotide sequence ID" value="NZ_JAVDVW010000001.1"/>
</dbReference>
<reference evidence="2 3" key="1">
    <citation type="submission" date="2023-07" db="EMBL/GenBank/DDBJ databases">
        <title>Sorghum-associated microbial communities from plants grown in Nebraska, USA.</title>
        <authorList>
            <person name="Schachtman D."/>
        </authorList>
    </citation>
    <scope>NUCLEOTIDE SEQUENCE [LARGE SCALE GENOMIC DNA]</scope>
    <source>
        <strain evidence="2 3">BE187</strain>
    </source>
</reference>
<sequence>MLEDPCKVFCELAQTTWNLLGQCHALKIRLDEDAITTLLLTNIATRLRSTVLYADSRAREAETGCDLELLIGSATDGWCRFALQAKRISVPTGTYHKLDHKVGKARVPQIDLLRSYARKHKAFPLYLFYNHLVSAPALYPSAFGCSIAPISVVGGALATWGARNFDWIHRQPGTVHWSNLVCPSGSSPYSARKLHFQARIVSPGLDGRGPFREEMPESDRPPPGLNRREPSAPEMPQEMDWPEFFTREIPPDIRAWREKGKFGSSESPHDTPLALAIIDTERSMP</sequence>
<dbReference type="InterPro" id="IPR046723">
    <property type="entry name" value="DUF6615"/>
</dbReference>
<name>A0ABU1VM96_9GAMM</name>
<comment type="caution">
    <text evidence="2">The sequence shown here is derived from an EMBL/GenBank/DDBJ whole genome shotgun (WGS) entry which is preliminary data.</text>
</comment>
<organism evidence="2 3">
    <name type="scientific">Agrilutibacter niabensis</name>
    <dbReference type="NCBI Taxonomy" id="380628"/>
    <lineage>
        <taxon>Bacteria</taxon>
        <taxon>Pseudomonadati</taxon>
        <taxon>Pseudomonadota</taxon>
        <taxon>Gammaproteobacteria</taxon>
        <taxon>Lysobacterales</taxon>
        <taxon>Lysobacteraceae</taxon>
        <taxon>Agrilutibacter</taxon>
    </lineage>
</organism>
<dbReference type="Pfam" id="PF20320">
    <property type="entry name" value="DUF6615"/>
    <property type="match status" value="1"/>
</dbReference>
<keyword evidence="3" id="KW-1185">Reference proteome</keyword>
<protein>
    <submittedName>
        <fullName evidence="2">Uncharacterized protein</fullName>
    </submittedName>
</protein>
<evidence type="ECO:0000313" key="3">
    <source>
        <dbReference type="Proteomes" id="UP001267878"/>
    </source>
</evidence>